<organism evidence="1 2">
    <name type="scientific">Hymenobacter telluris</name>
    <dbReference type="NCBI Taxonomy" id="2816474"/>
    <lineage>
        <taxon>Bacteria</taxon>
        <taxon>Pseudomonadati</taxon>
        <taxon>Bacteroidota</taxon>
        <taxon>Cytophagia</taxon>
        <taxon>Cytophagales</taxon>
        <taxon>Hymenobacteraceae</taxon>
        <taxon>Hymenobacter</taxon>
    </lineage>
</organism>
<sequence>MNYNFYASQDDKLALLQYLFNETDLHLYDSYSAYGEEVSEYSCLEEITSKFDLDSGSQSAVMFQLWSPLFSGAIHCERINLDPDYCQGHTFRYRTSGRGLIQLYLGGRNSQGLHYSHLGHYSEKGAAAWESVSPSLGRTSLWNWQVINSTSRKLKYLLHNKWAVEKRGSIGILPGAAALEQQGVLLKL</sequence>
<accession>A0A939EVY6</accession>
<gene>
    <name evidence="1" type="ORF">J0X19_09620</name>
</gene>
<keyword evidence="2" id="KW-1185">Reference proteome</keyword>
<reference evidence="1" key="1">
    <citation type="submission" date="2021-03" db="EMBL/GenBank/DDBJ databases">
        <authorList>
            <person name="Kim M.K."/>
        </authorList>
    </citation>
    <scope>NUCLEOTIDE SEQUENCE</scope>
    <source>
        <strain evidence="1">BT186</strain>
    </source>
</reference>
<dbReference type="EMBL" id="JAFLQZ010000004">
    <property type="protein sequence ID" value="MBO0358201.1"/>
    <property type="molecule type" value="Genomic_DNA"/>
</dbReference>
<evidence type="ECO:0000313" key="1">
    <source>
        <dbReference type="EMBL" id="MBO0358201.1"/>
    </source>
</evidence>
<name>A0A939EVY6_9BACT</name>
<proteinExistence type="predicted"/>
<comment type="caution">
    <text evidence="1">The sequence shown here is derived from an EMBL/GenBank/DDBJ whole genome shotgun (WGS) entry which is preliminary data.</text>
</comment>
<dbReference type="AlphaFoldDB" id="A0A939EVY6"/>
<protein>
    <submittedName>
        <fullName evidence="1">Uncharacterized protein</fullName>
    </submittedName>
</protein>
<dbReference type="RefSeq" id="WP_206984117.1">
    <property type="nucleotide sequence ID" value="NZ_JAFLQZ010000004.1"/>
</dbReference>
<dbReference type="Proteomes" id="UP000664144">
    <property type="component" value="Unassembled WGS sequence"/>
</dbReference>
<evidence type="ECO:0000313" key="2">
    <source>
        <dbReference type="Proteomes" id="UP000664144"/>
    </source>
</evidence>